<dbReference type="InterPro" id="IPR006003">
    <property type="entry name" value="FGGY_RbtK-like"/>
</dbReference>
<dbReference type="PANTHER" id="PTHR43435:SF4">
    <property type="entry name" value="FGGY CARBOHYDRATE KINASE DOMAIN-CONTAINING PROTEIN"/>
    <property type="match status" value="1"/>
</dbReference>
<evidence type="ECO:0000256" key="1">
    <source>
        <dbReference type="ARBA" id="ARBA00009156"/>
    </source>
</evidence>
<feature type="domain" description="Carbohydrate kinase FGGY C-terminal" evidence="5">
    <location>
        <begin position="335"/>
        <end position="548"/>
    </location>
</feature>
<dbReference type="Proteomes" id="UP001182556">
    <property type="component" value="Unassembled WGS sequence"/>
</dbReference>
<reference evidence="6" key="1">
    <citation type="submission" date="2023-02" db="EMBL/GenBank/DDBJ databases">
        <title>Identification and recombinant expression of a fungal hydrolase from Papiliotrema laurentii that hydrolyzes apple cutin and clears colloidal polyester polyurethane.</title>
        <authorList>
            <consortium name="DOE Joint Genome Institute"/>
            <person name="Roman V.A."/>
            <person name="Bojanowski C."/>
            <person name="Crable B.R."/>
            <person name="Wagner D.N."/>
            <person name="Hung C.S."/>
            <person name="Nadeau L.J."/>
            <person name="Schratz L."/>
            <person name="Haridas S."/>
            <person name="Pangilinan J."/>
            <person name="Lipzen A."/>
            <person name="Na H."/>
            <person name="Yan M."/>
            <person name="Ng V."/>
            <person name="Grigoriev I.V."/>
            <person name="Spatafora J.W."/>
            <person name="Barlow D."/>
            <person name="Biffinger J."/>
            <person name="Kelley-Loughnane N."/>
            <person name="Varaljay V.A."/>
            <person name="Crookes-Goodson W.J."/>
        </authorList>
    </citation>
    <scope>NUCLEOTIDE SEQUENCE</scope>
    <source>
        <strain evidence="6">5307AH</strain>
    </source>
</reference>
<gene>
    <name evidence="6" type="ORF">DB88DRAFT_442762</name>
</gene>
<comment type="caution">
    <text evidence="6">The sequence shown here is derived from an EMBL/GenBank/DDBJ whole genome shotgun (WGS) entry which is preliminary data.</text>
</comment>
<dbReference type="GO" id="GO:0005737">
    <property type="term" value="C:cytoplasm"/>
    <property type="evidence" value="ECO:0007669"/>
    <property type="project" value="TreeGrafter"/>
</dbReference>
<feature type="domain" description="Carbohydrate kinase FGGY N-terminal" evidence="4">
    <location>
        <begin position="7"/>
        <end position="100"/>
    </location>
</feature>
<protein>
    <submittedName>
        <fullName evidence="6">FGGY family of carbohydrate kinase</fullName>
    </submittedName>
</protein>
<dbReference type="NCBIfam" id="TIGR01315">
    <property type="entry name" value="5C_CHO_kinase"/>
    <property type="match status" value="1"/>
</dbReference>
<keyword evidence="3 6" id="KW-0418">Kinase</keyword>
<evidence type="ECO:0000256" key="3">
    <source>
        <dbReference type="ARBA" id="ARBA00022777"/>
    </source>
</evidence>
<dbReference type="EMBL" id="JAODAN010000010">
    <property type="protein sequence ID" value="KAK1921570.1"/>
    <property type="molecule type" value="Genomic_DNA"/>
</dbReference>
<organism evidence="6 7">
    <name type="scientific">Papiliotrema laurentii</name>
    <name type="common">Cryptococcus laurentii</name>
    <dbReference type="NCBI Taxonomy" id="5418"/>
    <lineage>
        <taxon>Eukaryota</taxon>
        <taxon>Fungi</taxon>
        <taxon>Dikarya</taxon>
        <taxon>Basidiomycota</taxon>
        <taxon>Agaricomycotina</taxon>
        <taxon>Tremellomycetes</taxon>
        <taxon>Tremellales</taxon>
        <taxon>Rhynchogastremaceae</taxon>
        <taxon>Papiliotrema</taxon>
    </lineage>
</organism>
<dbReference type="InterPro" id="IPR018484">
    <property type="entry name" value="FGGY_N"/>
</dbReference>
<dbReference type="GO" id="GO:0019150">
    <property type="term" value="F:D-ribulokinase activity"/>
    <property type="evidence" value="ECO:0007669"/>
    <property type="project" value="TreeGrafter"/>
</dbReference>
<sequence>MSGEEAYYIGFDVGTGSGRACLVDRSGKLIAEHSVPTLTHRSPTDHRIFEQSTTNIWTSLATSCRQILKVSGVDPAKVKGIGFDATCSLAVVDKAGRPVSVSRSSATAGDDSEDDANLGRLVEGEEAWNVILWADHRAEEEAEKINSTGEGVLGFVGKTMSLEMEIPKTLWLSKHMAADKFKDCLLFDLPDYLTYRATQSAARSNCSLACKCSFVPPGATMVHDCDGGNEEVSKDGWSARFFNKIGLEQMVQNDFEQLGGIPGKNGLVLTAGQPVGNGLSKQAAEELGLVEGTAVGSGVIDAYAGWIGTVAATSAPAGERPPSTGPSLDEASSRLAAIAGTSTCHIAQSKEGILVPGVWGPYRDAVFPGWWMNEGGQSSTGQLIDFVVSTHPAYPKLLEIAKKTGKNTFEILSEKLEEMQQTRGAETLTHLTKDLHFYPDLASHGNRSPLADPKMRGMITGLALDDHLTALAAKFNVTLEAIALQTRHIVDEMNARGHVIDSIYMSGSQAKNGPLMRLLATVLHMPVIIPPQPSAAVVLGAAYLGRFAHDLSVHRGGKPILTQSDATEASKDGERLWEVMVSMTQPGVRIEPRTGQLGDRERKLLDVKYKIFREAIEVQRKWRGMVAEAVRGD</sequence>
<evidence type="ECO:0000259" key="4">
    <source>
        <dbReference type="Pfam" id="PF00370"/>
    </source>
</evidence>
<evidence type="ECO:0000313" key="6">
    <source>
        <dbReference type="EMBL" id="KAK1921570.1"/>
    </source>
</evidence>
<comment type="similarity">
    <text evidence="1">Belongs to the FGGY kinase family.</text>
</comment>
<dbReference type="CDD" id="cd07782">
    <property type="entry name" value="ASKHA_NBD_FGGY_D-RBK"/>
    <property type="match status" value="1"/>
</dbReference>
<evidence type="ECO:0000313" key="7">
    <source>
        <dbReference type="Proteomes" id="UP001182556"/>
    </source>
</evidence>
<dbReference type="InterPro" id="IPR043129">
    <property type="entry name" value="ATPase_NBD"/>
</dbReference>
<dbReference type="SUPFAM" id="SSF53067">
    <property type="entry name" value="Actin-like ATPase domain"/>
    <property type="match status" value="2"/>
</dbReference>
<evidence type="ECO:0000259" key="5">
    <source>
        <dbReference type="Pfam" id="PF02782"/>
    </source>
</evidence>
<dbReference type="Pfam" id="PF02782">
    <property type="entry name" value="FGGY_C"/>
    <property type="match status" value="1"/>
</dbReference>
<name>A0AAD9CW15_PAPLA</name>
<keyword evidence="7" id="KW-1185">Reference proteome</keyword>
<accession>A0AAD9CW15</accession>
<proteinExistence type="inferred from homology"/>
<dbReference type="Gene3D" id="1.20.58.2240">
    <property type="match status" value="1"/>
</dbReference>
<dbReference type="GO" id="GO:0019321">
    <property type="term" value="P:pentose metabolic process"/>
    <property type="evidence" value="ECO:0007669"/>
    <property type="project" value="TreeGrafter"/>
</dbReference>
<evidence type="ECO:0000256" key="2">
    <source>
        <dbReference type="ARBA" id="ARBA00022679"/>
    </source>
</evidence>
<dbReference type="PANTHER" id="PTHR43435">
    <property type="entry name" value="RIBULOKINASE"/>
    <property type="match status" value="1"/>
</dbReference>
<dbReference type="InterPro" id="IPR018485">
    <property type="entry name" value="FGGY_C"/>
</dbReference>
<dbReference type="AlphaFoldDB" id="A0AAD9CW15"/>
<dbReference type="Gene3D" id="3.30.420.40">
    <property type="match status" value="1"/>
</dbReference>
<keyword evidence="2" id="KW-0808">Transferase</keyword>
<dbReference type="Pfam" id="PF00370">
    <property type="entry name" value="FGGY_N"/>
    <property type="match status" value="1"/>
</dbReference>